<dbReference type="CDD" id="cd00161">
    <property type="entry name" value="beta-trefoil_Ricin-like"/>
    <property type="match status" value="1"/>
</dbReference>
<keyword evidence="3" id="KW-0430">Lectin</keyword>
<dbReference type="SUPFAM" id="SSF50370">
    <property type="entry name" value="Ricin B-like lectins"/>
    <property type="match status" value="1"/>
</dbReference>
<feature type="domain" description="Ricin B lectin" evidence="2">
    <location>
        <begin position="40"/>
        <end position="160"/>
    </location>
</feature>
<gene>
    <name evidence="3" type="ORF">SAMN05444320_10770</name>
</gene>
<protein>
    <submittedName>
        <fullName evidence="3">Ricin-type beta-trefoil lectin domain-containing protein</fullName>
    </submittedName>
</protein>
<sequence>MTGTGTRRRSVSRTLVLVLPLLAATTVGATPTMAADHQLRGVWIRSELNNRCLDAGSGANGANAEVWDCWNGAKQRWYWDGKHIRSDRDNKCLDAGSGINGSPAEVWDCWDGAKQRWYWDGAHLRSELNNRCLDAGGDANGTPAEVWDCWNGAKQRWYEQHPLFR</sequence>
<feature type="chain" id="PRO_5038639530" evidence="1">
    <location>
        <begin position="30"/>
        <end position="165"/>
    </location>
</feature>
<keyword evidence="4" id="KW-1185">Reference proteome</keyword>
<keyword evidence="1" id="KW-0732">Signal</keyword>
<proteinExistence type="predicted"/>
<evidence type="ECO:0000313" key="4">
    <source>
        <dbReference type="Proteomes" id="UP000184501"/>
    </source>
</evidence>
<evidence type="ECO:0000256" key="1">
    <source>
        <dbReference type="SAM" id="SignalP"/>
    </source>
</evidence>
<dbReference type="EMBL" id="FQVN01000007">
    <property type="protein sequence ID" value="SHG22424.1"/>
    <property type="molecule type" value="Genomic_DNA"/>
</dbReference>
<feature type="signal peptide" evidence="1">
    <location>
        <begin position="1"/>
        <end position="29"/>
    </location>
</feature>
<dbReference type="Pfam" id="PF00652">
    <property type="entry name" value="Ricin_B_lectin"/>
    <property type="match status" value="1"/>
</dbReference>
<dbReference type="SMART" id="SM00458">
    <property type="entry name" value="RICIN"/>
    <property type="match status" value="1"/>
</dbReference>
<accession>A0A1M5I269</accession>
<dbReference type="Gene3D" id="2.80.10.50">
    <property type="match status" value="2"/>
</dbReference>
<dbReference type="AlphaFoldDB" id="A0A1M5I269"/>
<dbReference type="STRING" id="2017.SAMN05444320_10770"/>
<dbReference type="PROSITE" id="PS50231">
    <property type="entry name" value="RICIN_B_LECTIN"/>
    <property type="match status" value="1"/>
</dbReference>
<dbReference type="InterPro" id="IPR000772">
    <property type="entry name" value="Ricin_B_lectin"/>
</dbReference>
<dbReference type="GO" id="GO:0030246">
    <property type="term" value="F:carbohydrate binding"/>
    <property type="evidence" value="ECO:0007669"/>
    <property type="project" value="UniProtKB-KW"/>
</dbReference>
<name>A0A1M5I269_STRHI</name>
<organism evidence="3 4">
    <name type="scientific">Streptoalloteichus hindustanus</name>
    <dbReference type="NCBI Taxonomy" id="2017"/>
    <lineage>
        <taxon>Bacteria</taxon>
        <taxon>Bacillati</taxon>
        <taxon>Actinomycetota</taxon>
        <taxon>Actinomycetes</taxon>
        <taxon>Pseudonocardiales</taxon>
        <taxon>Pseudonocardiaceae</taxon>
        <taxon>Streptoalloteichus</taxon>
    </lineage>
</organism>
<dbReference type="InterPro" id="IPR035992">
    <property type="entry name" value="Ricin_B-like_lectins"/>
</dbReference>
<dbReference type="Proteomes" id="UP000184501">
    <property type="component" value="Unassembled WGS sequence"/>
</dbReference>
<evidence type="ECO:0000259" key="2">
    <source>
        <dbReference type="SMART" id="SM00458"/>
    </source>
</evidence>
<evidence type="ECO:0000313" key="3">
    <source>
        <dbReference type="EMBL" id="SHG22424.1"/>
    </source>
</evidence>
<reference evidence="3 4" key="1">
    <citation type="submission" date="2016-11" db="EMBL/GenBank/DDBJ databases">
        <authorList>
            <person name="Jaros S."/>
            <person name="Januszkiewicz K."/>
            <person name="Wedrychowicz H."/>
        </authorList>
    </citation>
    <scope>NUCLEOTIDE SEQUENCE [LARGE SCALE GENOMIC DNA]</scope>
    <source>
        <strain evidence="3 4">DSM 44523</strain>
    </source>
</reference>